<comment type="cofactor">
    <cofactor evidence="1">
        <name>Mg(2+)</name>
        <dbReference type="ChEBI" id="CHEBI:18420"/>
    </cofactor>
</comment>
<dbReference type="PANTHER" id="PTHR12358">
    <property type="entry name" value="SPHINGOSINE KINASE"/>
    <property type="match status" value="1"/>
</dbReference>
<dbReference type="InterPro" id="IPR016064">
    <property type="entry name" value="NAD/diacylglycerol_kinase_sf"/>
</dbReference>
<comment type="similarity">
    <text evidence="2">Belongs to the diacylglycerol/lipid kinase family.</text>
</comment>
<dbReference type="GO" id="GO:0004143">
    <property type="term" value="F:ATP-dependent diacylglycerol kinase activity"/>
    <property type="evidence" value="ECO:0007669"/>
    <property type="project" value="TreeGrafter"/>
</dbReference>
<dbReference type="PANTHER" id="PTHR12358:SF106">
    <property type="entry name" value="LIPID KINASE YEGS"/>
    <property type="match status" value="1"/>
</dbReference>
<feature type="domain" description="DAGKc" evidence="3">
    <location>
        <begin position="1"/>
        <end position="132"/>
    </location>
</feature>
<dbReference type="SUPFAM" id="SSF111331">
    <property type="entry name" value="NAD kinase/diacylglycerol kinase-like"/>
    <property type="match status" value="1"/>
</dbReference>
<dbReference type="PROSITE" id="PS50146">
    <property type="entry name" value="DAGK"/>
    <property type="match status" value="1"/>
</dbReference>
<dbReference type="EMBL" id="CADCUD010000257">
    <property type="protein sequence ID" value="CAA9365191.1"/>
    <property type="molecule type" value="Genomic_DNA"/>
</dbReference>
<proteinExistence type="inferred from homology"/>
<accession>A0A6J4MP69</accession>
<evidence type="ECO:0000259" key="3">
    <source>
        <dbReference type="PROSITE" id="PS50146"/>
    </source>
</evidence>
<dbReference type="AlphaFoldDB" id="A0A6J4MP69"/>
<gene>
    <name evidence="4" type="ORF">AVDCRST_MAG46-3644</name>
</gene>
<dbReference type="InterPro" id="IPR017438">
    <property type="entry name" value="ATP-NAD_kinase_N"/>
</dbReference>
<name>A0A6J4MP69_9ACTN</name>
<evidence type="ECO:0000313" key="4">
    <source>
        <dbReference type="EMBL" id="CAA9365191.1"/>
    </source>
</evidence>
<dbReference type="Gene3D" id="2.60.200.40">
    <property type="match status" value="1"/>
</dbReference>
<evidence type="ECO:0000256" key="1">
    <source>
        <dbReference type="ARBA" id="ARBA00001946"/>
    </source>
</evidence>
<evidence type="ECO:0000256" key="2">
    <source>
        <dbReference type="ARBA" id="ARBA00005983"/>
    </source>
</evidence>
<sequence>MRGLAVVNPRASSYDRGTAQRTLRTLEGAVDLDVVETTRPGDAMEIVAARTDALEVVVVIGGDGTVNEALGGLVAPVREAPPVLAALPFGCVNVFSRHLGLPAKPEQAAVQLVERLATRQARPIGIGHVVATLDGAPAGDRWFCLSIGIGFDADTVAAVERRRAGGRRPASTLMYARCAVGEFFRGGTRPRMRLSVQPGEDAEVVIVGNHSPWTYAGNRPIWATPCADWSRGLDVMTLDRLSLVPTLRQLARMVGRRPEPKNCGGVRHHHDLARLEITASAPARWQVDGDALPAATGWTITSHPQAVSVPL</sequence>
<dbReference type="GO" id="GO:0005886">
    <property type="term" value="C:plasma membrane"/>
    <property type="evidence" value="ECO:0007669"/>
    <property type="project" value="TreeGrafter"/>
</dbReference>
<dbReference type="Gene3D" id="3.40.50.10330">
    <property type="entry name" value="Probable inorganic polyphosphate/atp-NAD kinase, domain 1"/>
    <property type="match status" value="1"/>
</dbReference>
<dbReference type="InterPro" id="IPR050187">
    <property type="entry name" value="Lipid_Phosphate_FormReg"/>
</dbReference>
<dbReference type="Pfam" id="PF00781">
    <property type="entry name" value="DAGK_cat"/>
    <property type="match status" value="1"/>
</dbReference>
<reference evidence="4" key="1">
    <citation type="submission" date="2020-02" db="EMBL/GenBank/DDBJ databases">
        <authorList>
            <person name="Meier V. D."/>
        </authorList>
    </citation>
    <scope>NUCLEOTIDE SEQUENCE</scope>
    <source>
        <strain evidence="4">AVDCRST_MAG46</strain>
    </source>
</reference>
<dbReference type="SMART" id="SM00046">
    <property type="entry name" value="DAGKc"/>
    <property type="match status" value="1"/>
</dbReference>
<protein>
    <recommendedName>
        <fullName evidence="3">DAGKc domain-containing protein</fullName>
    </recommendedName>
</protein>
<organism evidence="4">
    <name type="scientific">uncultured Nocardioidaceae bacterium</name>
    <dbReference type="NCBI Taxonomy" id="253824"/>
    <lineage>
        <taxon>Bacteria</taxon>
        <taxon>Bacillati</taxon>
        <taxon>Actinomycetota</taxon>
        <taxon>Actinomycetes</taxon>
        <taxon>Propionibacteriales</taxon>
        <taxon>Nocardioidaceae</taxon>
        <taxon>environmental samples</taxon>
    </lineage>
</organism>
<dbReference type="InterPro" id="IPR001206">
    <property type="entry name" value="Diacylglycerol_kinase_cat_dom"/>
</dbReference>